<sequence length="38" mass="4383">MGLTASIVWFVIAFAFLVISSVYYIKKFIKARKAKKED</sequence>
<name>A0A0F9NCX1_9ZZZZ</name>
<keyword evidence="1" id="KW-0472">Membrane</keyword>
<dbReference type="AlphaFoldDB" id="A0A0F9NCX1"/>
<keyword evidence="1" id="KW-1133">Transmembrane helix</keyword>
<reference evidence="2" key="1">
    <citation type="journal article" date="2015" name="Nature">
        <title>Complex archaea that bridge the gap between prokaryotes and eukaryotes.</title>
        <authorList>
            <person name="Spang A."/>
            <person name="Saw J.H."/>
            <person name="Jorgensen S.L."/>
            <person name="Zaremba-Niedzwiedzka K."/>
            <person name="Martijn J."/>
            <person name="Lind A.E."/>
            <person name="van Eijk R."/>
            <person name="Schleper C."/>
            <person name="Guy L."/>
            <person name="Ettema T.J."/>
        </authorList>
    </citation>
    <scope>NUCLEOTIDE SEQUENCE</scope>
</reference>
<evidence type="ECO:0000313" key="2">
    <source>
        <dbReference type="EMBL" id="KKN17305.1"/>
    </source>
</evidence>
<comment type="caution">
    <text evidence="2">The sequence shown here is derived from an EMBL/GenBank/DDBJ whole genome shotgun (WGS) entry which is preliminary data.</text>
</comment>
<organism evidence="2">
    <name type="scientific">marine sediment metagenome</name>
    <dbReference type="NCBI Taxonomy" id="412755"/>
    <lineage>
        <taxon>unclassified sequences</taxon>
        <taxon>metagenomes</taxon>
        <taxon>ecological metagenomes</taxon>
    </lineage>
</organism>
<protein>
    <submittedName>
        <fullName evidence="2">Uncharacterized protein</fullName>
    </submittedName>
</protein>
<gene>
    <name evidence="2" type="ORF">LCGC14_0967140</name>
</gene>
<evidence type="ECO:0000256" key="1">
    <source>
        <dbReference type="SAM" id="Phobius"/>
    </source>
</evidence>
<feature type="transmembrane region" description="Helical" evidence="1">
    <location>
        <begin position="6"/>
        <end position="25"/>
    </location>
</feature>
<dbReference type="EMBL" id="LAZR01003535">
    <property type="protein sequence ID" value="KKN17305.1"/>
    <property type="molecule type" value="Genomic_DNA"/>
</dbReference>
<accession>A0A0F9NCX1</accession>
<proteinExistence type="predicted"/>
<keyword evidence="1" id="KW-0812">Transmembrane</keyword>